<evidence type="ECO:0000313" key="1">
    <source>
        <dbReference type="EMBL" id="KAL0475634.1"/>
    </source>
</evidence>
<protein>
    <submittedName>
        <fullName evidence="1">Uncharacterized protein</fullName>
    </submittedName>
</protein>
<reference evidence="1 2" key="1">
    <citation type="submission" date="2023-09" db="EMBL/GenBank/DDBJ databases">
        <title>Multi-omics analysis of a traditional fermented food reveals byproduct-associated fungal strains for waste-to-food upcycling.</title>
        <authorList>
            <consortium name="Lawrence Berkeley National Laboratory"/>
            <person name="Rekdal V.M."/>
            <person name="Villalobos-Escobedo J.M."/>
            <person name="Rodriguez-Valeron N."/>
            <person name="Garcia M.O."/>
            <person name="Vasquez D.P."/>
            <person name="Damayanti I."/>
            <person name="Sorensen P.M."/>
            <person name="Baidoo E.E."/>
            <person name="De Carvalho A.C."/>
            <person name="Riley R."/>
            <person name="Lipzen A."/>
            <person name="He G."/>
            <person name="Yan M."/>
            <person name="Haridas S."/>
            <person name="Daum C."/>
            <person name="Yoshinaga Y."/>
            <person name="Ng V."/>
            <person name="Grigoriev I.V."/>
            <person name="Munk R."/>
            <person name="Nuraida L."/>
            <person name="Wijaya C.H."/>
            <person name="Morales P.-C."/>
            <person name="Keasling J.D."/>
        </authorList>
    </citation>
    <scope>NUCLEOTIDE SEQUENCE [LARGE SCALE GENOMIC DNA]</scope>
    <source>
        <strain evidence="1 2">FGSC 2613</strain>
    </source>
</reference>
<keyword evidence="2" id="KW-1185">Reference proteome</keyword>
<sequence length="189" mass="20523">MNVGSEEGRGCGGFGGGCWGSRGEGNAVVGEDEEGRREEKRGAHMFSYLSTYLLILHLNNLTTINKGVQQSKSAPLITELIPIYLPPHLPYIQPVGAGKSTSCGTNENMHIAMNLKARCLRLFADGIGRRRSGFGTIVDAEKGEDDKIHASGAKFKCHRLWEGPQAGGKSCQAAPGREWLEAKAMHEWK</sequence>
<dbReference type="Proteomes" id="UP001451303">
    <property type="component" value="Unassembled WGS sequence"/>
</dbReference>
<dbReference type="EMBL" id="JAVLET010000001">
    <property type="protein sequence ID" value="KAL0475634.1"/>
    <property type="molecule type" value="Genomic_DNA"/>
</dbReference>
<organism evidence="1 2">
    <name type="scientific">Neurospora intermedia</name>
    <dbReference type="NCBI Taxonomy" id="5142"/>
    <lineage>
        <taxon>Eukaryota</taxon>
        <taxon>Fungi</taxon>
        <taxon>Dikarya</taxon>
        <taxon>Ascomycota</taxon>
        <taxon>Pezizomycotina</taxon>
        <taxon>Sordariomycetes</taxon>
        <taxon>Sordariomycetidae</taxon>
        <taxon>Sordariales</taxon>
        <taxon>Sordariaceae</taxon>
        <taxon>Neurospora</taxon>
    </lineage>
</organism>
<name>A0ABR3DSJ6_NEUIN</name>
<evidence type="ECO:0000313" key="2">
    <source>
        <dbReference type="Proteomes" id="UP001451303"/>
    </source>
</evidence>
<accession>A0ABR3DSJ6</accession>
<gene>
    <name evidence="1" type="ORF">QR685DRAFT_594159</name>
</gene>
<comment type="caution">
    <text evidence="1">The sequence shown here is derived from an EMBL/GenBank/DDBJ whole genome shotgun (WGS) entry which is preliminary data.</text>
</comment>
<proteinExistence type="predicted"/>